<accession>M6V4Y3</accession>
<dbReference type="Proteomes" id="UP000012112">
    <property type="component" value="Unassembled WGS sequence"/>
</dbReference>
<organism evidence="1 2">
    <name type="scientific">Leptospira noguchii</name>
    <dbReference type="NCBI Taxonomy" id="28182"/>
    <lineage>
        <taxon>Bacteria</taxon>
        <taxon>Pseudomonadati</taxon>
        <taxon>Spirochaetota</taxon>
        <taxon>Spirochaetia</taxon>
        <taxon>Leptospirales</taxon>
        <taxon>Leptospiraceae</taxon>
        <taxon>Leptospira</taxon>
    </lineage>
</organism>
<sequence>MIDKDSDPTFFSKMNHRFFTSNSRYYKFDKLKSKICD</sequence>
<evidence type="ECO:0000313" key="2">
    <source>
        <dbReference type="Proteomes" id="UP000012112"/>
    </source>
</evidence>
<reference evidence="1 2" key="1">
    <citation type="submission" date="2013-01" db="EMBL/GenBank/DDBJ databases">
        <authorList>
            <person name="Harkins D.M."/>
            <person name="Durkin A.S."/>
            <person name="Brinkac L.M."/>
            <person name="Haft D.H."/>
            <person name="Selengut J.D."/>
            <person name="Sanka R."/>
            <person name="DePew J."/>
            <person name="Purushe J."/>
            <person name="Matthias M.A."/>
            <person name="Vinetz J.M."/>
            <person name="Sutton G.G."/>
            <person name="Nierman W.C."/>
            <person name="Fouts D.E."/>
        </authorList>
    </citation>
    <scope>NUCLEOTIDE SEQUENCE [LARGE SCALE GENOMIC DNA]</scope>
    <source>
        <strain evidence="1 2">HAI1536</strain>
    </source>
</reference>
<evidence type="ECO:0000313" key="1">
    <source>
        <dbReference type="EMBL" id="EMO52492.1"/>
    </source>
</evidence>
<protein>
    <submittedName>
        <fullName evidence="1">Uncharacterized protein</fullName>
    </submittedName>
</protein>
<proteinExistence type="predicted"/>
<comment type="caution">
    <text evidence="1">The sequence shown here is derived from an EMBL/GenBank/DDBJ whole genome shotgun (WGS) entry which is preliminary data.</text>
</comment>
<dbReference type="EMBL" id="AKWD02000057">
    <property type="protein sequence ID" value="EMO52492.1"/>
    <property type="molecule type" value="Genomic_DNA"/>
</dbReference>
<gene>
    <name evidence="1" type="ORF">LEP1GSC172_0180</name>
</gene>
<dbReference type="AlphaFoldDB" id="M6V4Y3"/>
<name>M6V4Y3_9LEPT</name>